<evidence type="ECO:0000313" key="2">
    <source>
        <dbReference type="EMBL" id="KZV46130.1"/>
    </source>
</evidence>
<dbReference type="Proteomes" id="UP000250235">
    <property type="component" value="Unassembled WGS sequence"/>
</dbReference>
<reference evidence="2 3" key="1">
    <citation type="journal article" date="2015" name="Proc. Natl. Acad. Sci. U.S.A.">
        <title>The resurrection genome of Boea hygrometrica: A blueprint for survival of dehydration.</title>
        <authorList>
            <person name="Xiao L."/>
            <person name="Yang G."/>
            <person name="Zhang L."/>
            <person name="Yang X."/>
            <person name="Zhao S."/>
            <person name="Ji Z."/>
            <person name="Zhou Q."/>
            <person name="Hu M."/>
            <person name="Wang Y."/>
            <person name="Chen M."/>
            <person name="Xu Y."/>
            <person name="Jin H."/>
            <person name="Xiao X."/>
            <person name="Hu G."/>
            <person name="Bao F."/>
            <person name="Hu Y."/>
            <person name="Wan P."/>
            <person name="Li L."/>
            <person name="Deng X."/>
            <person name="Kuang T."/>
            <person name="Xiang C."/>
            <person name="Zhu J.K."/>
            <person name="Oliver M.J."/>
            <person name="He Y."/>
        </authorList>
    </citation>
    <scope>NUCLEOTIDE SEQUENCE [LARGE SCALE GENOMIC DNA]</scope>
    <source>
        <strain evidence="3">cv. XS01</strain>
    </source>
</reference>
<gene>
    <name evidence="2" type="ORF">F511_13499</name>
</gene>
<organism evidence="2 3">
    <name type="scientific">Dorcoceras hygrometricum</name>
    <dbReference type="NCBI Taxonomy" id="472368"/>
    <lineage>
        <taxon>Eukaryota</taxon>
        <taxon>Viridiplantae</taxon>
        <taxon>Streptophyta</taxon>
        <taxon>Embryophyta</taxon>
        <taxon>Tracheophyta</taxon>
        <taxon>Spermatophyta</taxon>
        <taxon>Magnoliopsida</taxon>
        <taxon>eudicotyledons</taxon>
        <taxon>Gunneridae</taxon>
        <taxon>Pentapetalae</taxon>
        <taxon>asterids</taxon>
        <taxon>lamiids</taxon>
        <taxon>Lamiales</taxon>
        <taxon>Gesneriaceae</taxon>
        <taxon>Didymocarpoideae</taxon>
        <taxon>Trichosporeae</taxon>
        <taxon>Loxocarpinae</taxon>
        <taxon>Dorcoceras</taxon>
    </lineage>
</organism>
<evidence type="ECO:0000313" key="3">
    <source>
        <dbReference type="Proteomes" id="UP000250235"/>
    </source>
</evidence>
<accession>A0A2Z7CGH6</accession>
<keyword evidence="3" id="KW-1185">Reference proteome</keyword>
<evidence type="ECO:0000256" key="1">
    <source>
        <dbReference type="SAM" id="MobiDB-lite"/>
    </source>
</evidence>
<protein>
    <submittedName>
        <fullName evidence="2">Uncharacterized protein</fullName>
    </submittedName>
</protein>
<proteinExistence type="predicted"/>
<dbReference type="EMBL" id="KQ995704">
    <property type="protein sequence ID" value="KZV46130.1"/>
    <property type="molecule type" value="Genomic_DNA"/>
</dbReference>
<feature type="region of interest" description="Disordered" evidence="1">
    <location>
        <begin position="201"/>
        <end position="225"/>
    </location>
</feature>
<name>A0A2Z7CGH6_9LAMI</name>
<dbReference type="AlphaFoldDB" id="A0A2Z7CGH6"/>
<sequence length="225" mass="24888">MGNADPNNTKAGKEYEVKPQTSVIKACYQLAVISIEPLYPHSVSTGEIIGLSSSCPSAITARFFSDTTDQSVTTPMIVLYLSGMIHLSAGHNVALSQVLNRSKAQYVCMNAMKFKSDFNMHITHLTQARQLQLLKLATSLVTFNTAGTSLELKSKSSRELKNSRVYLHENVRSTLLLRVPLQRRLRPPNWYQSNELLKPSSAPPISLQTTAEIDGNLPEKGLNEQ</sequence>